<gene>
    <name evidence="5" type="ORF">ACFQMG_22345</name>
</gene>
<evidence type="ECO:0000313" key="5">
    <source>
        <dbReference type="EMBL" id="MFC7182292.1"/>
    </source>
</evidence>
<evidence type="ECO:0000256" key="1">
    <source>
        <dbReference type="ARBA" id="ARBA00023015"/>
    </source>
</evidence>
<protein>
    <submittedName>
        <fullName evidence="5">Winged helix-turn-helix transcriptional regulator</fullName>
    </submittedName>
</protein>
<proteinExistence type="predicted"/>
<dbReference type="RefSeq" id="WP_345708808.1">
    <property type="nucleotide sequence ID" value="NZ_BAABKV010000001.1"/>
</dbReference>
<evidence type="ECO:0000256" key="2">
    <source>
        <dbReference type="ARBA" id="ARBA00023125"/>
    </source>
</evidence>
<reference evidence="6" key="1">
    <citation type="journal article" date="2019" name="Int. J. Syst. Evol. Microbiol.">
        <title>The Global Catalogue of Microorganisms (GCM) 10K type strain sequencing project: providing services to taxonomists for standard genome sequencing and annotation.</title>
        <authorList>
            <consortium name="The Broad Institute Genomics Platform"/>
            <consortium name="The Broad Institute Genome Sequencing Center for Infectious Disease"/>
            <person name="Wu L."/>
            <person name="Ma J."/>
        </authorList>
    </citation>
    <scope>NUCLEOTIDE SEQUENCE [LARGE SCALE GENOMIC DNA]</scope>
    <source>
        <strain evidence="6">CGMCC 1.12859</strain>
    </source>
</reference>
<keyword evidence="2" id="KW-0238">DNA-binding</keyword>
<dbReference type="InterPro" id="IPR002577">
    <property type="entry name" value="HTH_HxlR"/>
</dbReference>
<evidence type="ECO:0000256" key="3">
    <source>
        <dbReference type="ARBA" id="ARBA00023163"/>
    </source>
</evidence>
<keyword evidence="1" id="KW-0805">Transcription regulation</keyword>
<organism evidence="5 6">
    <name type="scientific">Kitasatospora paranensis</name>
    <dbReference type="NCBI Taxonomy" id="258053"/>
    <lineage>
        <taxon>Bacteria</taxon>
        <taxon>Bacillati</taxon>
        <taxon>Actinomycetota</taxon>
        <taxon>Actinomycetes</taxon>
        <taxon>Kitasatosporales</taxon>
        <taxon>Streptomycetaceae</taxon>
        <taxon>Kitasatospora</taxon>
    </lineage>
</organism>
<keyword evidence="3" id="KW-0804">Transcription</keyword>
<dbReference type="Gene3D" id="1.10.10.10">
    <property type="entry name" value="Winged helix-like DNA-binding domain superfamily/Winged helix DNA-binding domain"/>
    <property type="match status" value="1"/>
</dbReference>
<dbReference type="PROSITE" id="PS51118">
    <property type="entry name" value="HTH_HXLR"/>
    <property type="match status" value="1"/>
</dbReference>
<dbReference type="PANTHER" id="PTHR33204">
    <property type="entry name" value="TRANSCRIPTIONAL REGULATOR, MARR FAMILY"/>
    <property type="match status" value="1"/>
</dbReference>
<dbReference type="EMBL" id="JBHTAJ010000044">
    <property type="protein sequence ID" value="MFC7182292.1"/>
    <property type="molecule type" value="Genomic_DNA"/>
</dbReference>
<dbReference type="Proteomes" id="UP001596435">
    <property type="component" value="Unassembled WGS sequence"/>
</dbReference>
<accession>A0ABW2G1L0</accession>
<dbReference type="InterPro" id="IPR036390">
    <property type="entry name" value="WH_DNA-bd_sf"/>
</dbReference>
<name>A0ABW2G1L0_9ACTN</name>
<dbReference type="Pfam" id="PF01638">
    <property type="entry name" value="HxlR"/>
    <property type="match status" value="1"/>
</dbReference>
<dbReference type="PANTHER" id="PTHR33204:SF39">
    <property type="entry name" value="TRANSCRIPTIONAL REGULATORY PROTEIN"/>
    <property type="match status" value="1"/>
</dbReference>
<feature type="domain" description="HTH hxlR-type" evidence="4">
    <location>
        <begin position="18"/>
        <end position="115"/>
    </location>
</feature>
<sequence>MATSETRTALDTVYRSEGPTRPILDQIADKWSMTVLTVLDEPKRFNEIKRHLDGVTQRVLTQTLRRLERNGMIVRRVLPTSPVGVEYSLTPLGDSLRGPLGRLYAWSVANTDQIRAHQIEYDRRMHDCHSSEPRVDLTVH</sequence>
<evidence type="ECO:0000259" key="4">
    <source>
        <dbReference type="PROSITE" id="PS51118"/>
    </source>
</evidence>
<keyword evidence="6" id="KW-1185">Reference proteome</keyword>
<evidence type="ECO:0000313" key="6">
    <source>
        <dbReference type="Proteomes" id="UP001596435"/>
    </source>
</evidence>
<dbReference type="InterPro" id="IPR036388">
    <property type="entry name" value="WH-like_DNA-bd_sf"/>
</dbReference>
<dbReference type="SUPFAM" id="SSF46785">
    <property type="entry name" value="Winged helix' DNA-binding domain"/>
    <property type="match status" value="1"/>
</dbReference>
<comment type="caution">
    <text evidence="5">The sequence shown here is derived from an EMBL/GenBank/DDBJ whole genome shotgun (WGS) entry which is preliminary data.</text>
</comment>